<keyword evidence="2 4" id="KW-0238">DNA-binding</keyword>
<proteinExistence type="predicted"/>
<keyword evidence="1" id="KW-0805">Transcription regulation</keyword>
<dbReference type="Pfam" id="PF00440">
    <property type="entry name" value="TetR_N"/>
    <property type="match status" value="1"/>
</dbReference>
<dbReference type="EMBL" id="JAFMOF010000004">
    <property type="protein sequence ID" value="MBO0656126.1"/>
    <property type="molecule type" value="Genomic_DNA"/>
</dbReference>
<dbReference type="PRINTS" id="PR00455">
    <property type="entry name" value="HTHTETR"/>
</dbReference>
<dbReference type="SUPFAM" id="SSF48498">
    <property type="entry name" value="Tetracyclin repressor-like, C-terminal domain"/>
    <property type="match status" value="1"/>
</dbReference>
<accession>A0A939JP87</accession>
<dbReference type="InterPro" id="IPR009057">
    <property type="entry name" value="Homeodomain-like_sf"/>
</dbReference>
<sequence>MFLAWITARRPSAQLSSRRRALARQARALRTYDRVLDAAANEFAQNGYARTNLQNVADRTGLTKGAVYGHFSSKEELAAVIVAHLDSVTDDLLGSVRESTVPAFDRLRRLILSLAELFERDMRVRAALRLALETAQADAKPPQILDEVQGRTRALVDEMRNEGCLDPSLPAGAVADLVTAAVFGTHYTATACGQENLSGRVHAMWEVLTRTVITSGSR</sequence>
<dbReference type="AlphaFoldDB" id="A0A939JP87"/>
<evidence type="ECO:0000256" key="3">
    <source>
        <dbReference type="ARBA" id="ARBA00023163"/>
    </source>
</evidence>
<evidence type="ECO:0000259" key="5">
    <source>
        <dbReference type="PROSITE" id="PS50977"/>
    </source>
</evidence>
<feature type="DNA-binding region" description="H-T-H motif" evidence="4">
    <location>
        <begin position="52"/>
        <end position="71"/>
    </location>
</feature>
<dbReference type="InterPro" id="IPR001647">
    <property type="entry name" value="HTH_TetR"/>
</dbReference>
<evidence type="ECO:0000313" key="6">
    <source>
        <dbReference type="EMBL" id="MBO0656126.1"/>
    </source>
</evidence>
<keyword evidence="7" id="KW-1185">Reference proteome</keyword>
<keyword evidence="3" id="KW-0804">Transcription</keyword>
<dbReference type="SUPFAM" id="SSF46689">
    <property type="entry name" value="Homeodomain-like"/>
    <property type="match status" value="1"/>
</dbReference>
<dbReference type="GO" id="GO:0000976">
    <property type="term" value="F:transcription cis-regulatory region binding"/>
    <property type="evidence" value="ECO:0007669"/>
    <property type="project" value="TreeGrafter"/>
</dbReference>
<feature type="domain" description="HTH tetR-type" evidence="5">
    <location>
        <begin position="29"/>
        <end position="89"/>
    </location>
</feature>
<dbReference type="PANTHER" id="PTHR30055">
    <property type="entry name" value="HTH-TYPE TRANSCRIPTIONAL REGULATOR RUTR"/>
    <property type="match status" value="1"/>
</dbReference>
<gene>
    <name evidence="6" type="ORF">J1792_26130</name>
</gene>
<name>A0A939JP87_9ACTN</name>
<dbReference type="GO" id="GO:0003700">
    <property type="term" value="F:DNA-binding transcription factor activity"/>
    <property type="evidence" value="ECO:0007669"/>
    <property type="project" value="TreeGrafter"/>
</dbReference>
<evidence type="ECO:0000313" key="7">
    <source>
        <dbReference type="Proteomes" id="UP000664781"/>
    </source>
</evidence>
<reference evidence="6" key="1">
    <citation type="submission" date="2021-03" db="EMBL/GenBank/DDBJ databases">
        <title>Streptomyces strains.</title>
        <authorList>
            <person name="Lund M.B."/>
            <person name="Toerring T."/>
        </authorList>
    </citation>
    <scope>NUCLEOTIDE SEQUENCE</scope>
    <source>
        <strain evidence="6">JCM 4242</strain>
    </source>
</reference>
<evidence type="ECO:0000256" key="4">
    <source>
        <dbReference type="PROSITE-ProRule" id="PRU00335"/>
    </source>
</evidence>
<evidence type="ECO:0000256" key="1">
    <source>
        <dbReference type="ARBA" id="ARBA00023015"/>
    </source>
</evidence>
<protein>
    <submittedName>
        <fullName evidence="6">TetR/AcrR family transcriptional regulator</fullName>
    </submittedName>
</protein>
<dbReference type="PANTHER" id="PTHR30055:SF234">
    <property type="entry name" value="HTH-TYPE TRANSCRIPTIONAL REGULATOR BETI"/>
    <property type="match status" value="1"/>
</dbReference>
<dbReference type="Gene3D" id="1.10.357.10">
    <property type="entry name" value="Tetracycline Repressor, domain 2"/>
    <property type="match status" value="1"/>
</dbReference>
<dbReference type="Proteomes" id="UP000664781">
    <property type="component" value="Unassembled WGS sequence"/>
</dbReference>
<evidence type="ECO:0000256" key="2">
    <source>
        <dbReference type="ARBA" id="ARBA00023125"/>
    </source>
</evidence>
<dbReference type="InterPro" id="IPR036271">
    <property type="entry name" value="Tet_transcr_reg_TetR-rel_C_sf"/>
</dbReference>
<dbReference type="PROSITE" id="PS50977">
    <property type="entry name" value="HTH_TETR_2"/>
    <property type="match status" value="1"/>
</dbReference>
<comment type="caution">
    <text evidence="6">The sequence shown here is derived from an EMBL/GenBank/DDBJ whole genome shotgun (WGS) entry which is preliminary data.</text>
</comment>
<organism evidence="6 7">
    <name type="scientific">Streptomyces triculaminicus</name>
    <dbReference type="NCBI Taxonomy" id="2816232"/>
    <lineage>
        <taxon>Bacteria</taxon>
        <taxon>Bacillati</taxon>
        <taxon>Actinomycetota</taxon>
        <taxon>Actinomycetes</taxon>
        <taxon>Kitasatosporales</taxon>
        <taxon>Streptomycetaceae</taxon>
        <taxon>Streptomyces</taxon>
    </lineage>
</organism>
<dbReference type="InterPro" id="IPR050109">
    <property type="entry name" value="HTH-type_TetR-like_transc_reg"/>
</dbReference>